<proteinExistence type="predicted"/>
<accession>A0A0F9JQ57</accession>
<evidence type="ECO:0000313" key="1">
    <source>
        <dbReference type="EMBL" id="KKM71994.1"/>
    </source>
</evidence>
<comment type="caution">
    <text evidence="1">The sequence shown here is derived from an EMBL/GenBank/DDBJ whole genome shotgun (WGS) entry which is preliminary data.</text>
</comment>
<protein>
    <submittedName>
        <fullName evidence="1">Uncharacterized protein</fullName>
    </submittedName>
</protein>
<organism evidence="1">
    <name type="scientific">marine sediment metagenome</name>
    <dbReference type="NCBI Taxonomy" id="412755"/>
    <lineage>
        <taxon>unclassified sequences</taxon>
        <taxon>metagenomes</taxon>
        <taxon>ecological metagenomes</taxon>
    </lineage>
</organism>
<dbReference type="EMBL" id="LAZR01009543">
    <property type="protein sequence ID" value="KKM71994.1"/>
    <property type="molecule type" value="Genomic_DNA"/>
</dbReference>
<name>A0A0F9JQ57_9ZZZZ</name>
<sequence length="51" mass="5712">MSYIIALITTNTETSSIIAEDDVSEQLDEASAISAHDKMLDILEKQSWRDI</sequence>
<gene>
    <name evidence="1" type="ORF">LCGC14_1424990</name>
</gene>
<dbReference type="AlphaFoldDB" id="A0A0F9JQ57"/>
<reference evidence="1" key="1">
    <citation type="journal article" date="2015" name="Nature">
        <title>Complex archaea that bridge the gap between prokaryotes and eukaryotes.</title>
        <authorList>
            <person name="Spang A."/>
            <person name="Saw J.H."/>
            <person name="Jorgensen S.L."/>
            <person name="Zaremba-Niedzwiedzka K."/>
            <person name="Martijn J."/>
            <person name="Lind A.E."/>
            <person name="van Eijk R."/>
            <person name="Schleper C."/>
            <person name="Guy L."/>
            <person name="Ettema T.J."/>
        </authorList>
    </citation>
    <scope>NUCLEOTIDE SEQUENCE</scope>
</reference>